<gene>
    <name evidence="6" type="ORF">MAMMFC1_01380</name>
</gene>
<evidence type="ECO:0000256" key="4">
    <source>
        <dbReference type="ARBA" id="ARBA00022679"/>
    </source>
</evidence>
<sequence length="315" mass="35515">MRPGRLRVVILNYNQPAMTVKCVASLLAQSYQPLDVVVVDNASAPANYEQLKQSLPERVVLIRNAVNAGYAAGNNVGARLSEGLEPAEYTMILNNDVFLPEPAALKNMVTALEKDADRVAVSPLVQLMGTDLDPLTGIQVRRDADFTTCLVVASWWLRRLPGGSRVYDRHVYQDHKPYQPGREYECDSINGCCFIIRTNFLASIGYFDEGTFLYFEEIILGRQIKLAQKKCCLTTAVTVHHFHGATTKQRLGVFRFHMYKEDVKSQVYYCRKYLNAGWLACSLLVFVRAVDFISKKLIQSMLLRPAARGKKVIKQ</sequence>
<dbReference type="AlphaFoldDB" id="A0A348AI21"/>
<feature type="domain" description="Glycosyltransferase 2-like" evidence="5">
    <location>
        <begin position="8"/>
        <end position="172"/>
    </location>
</feature>
<evidence type="ECO:0000256" key="2">
    <source>
        <dbReference type="ARBA" id="ARBA00006739"/>
    </source>
</evidence>
<dbReference type="Gene3D" id="3.90.550.10">
    <property type="entry name" value="Spore Coat Polysaccharide Biosynthesis Protein SpsA, Chain A"/>
    <property type="match status" value="1"/>
</dbReference>
<protein>
    <submittedName>
        <fullName evidence="6">N-glycosyltransferase</fullName>
    </submittedName>
</protein>
<dbReference type="InterPro" id="IPR001173">
    <property type="entry name" value="Glyco_trans_2-like"/>
</dbReference>
<dbReference type="PANTHER" id="PTHR43179">
    <property type="entry name" value="RHAMNOSYLTRANSFERASE WBBL"/>
    <property type="match status" value="1"/>
</dbReference>
<evidence type="ECO:0000256" key="3">
    <source>
        <dbReference type="ARBA" id="ARBA00022676"/>
    </source>
</evidence>
<comment type="similarity">
    <text evidence="2">Belongs to the glycosyltransferase 2 family.</text>
</comment>
<dbReference type="OrthoDB" id="9813495at2"/>
<dbReference type="KEGG" id="mana:MAMMFC1_01380"/>
<accession>A0A348AI21</accession>
<organism evidence="6 7">
    <name type="scientific">Methylomusa anaerophila</name>
    <dbReference type="NCBI Taxonomy" id="1930071"/>
    <lineage>
        <taxon>Bacteria</taxon>
        <taxon>Bacillati</taxon>
        <taxon>Bacillota</taxon>
        <taxon>Negativicutes</taxon>
        <taxon>Selenomonadales</taxon>
        <taxon>Sporomusaceae</taxon>
        <taxon>Methylomusa</taxon>
    </lineage>
</organism>
<dbReference type="RefSeq" id="WP_126307597.1">
    <property type="nucleotide sequence ID" value="NZ_AP018449.1"/>
</dbReference>
<proteinExistence type="inferred from homology"/>
<keyword evidence="7" id="KW-1185">Reference proteome</keyword>
<evidence type="ECO:0000313" key="6">
    <source>
        <dbReference type="EMBL" id="BBB90719.1"/>
    </source>
</evidence>
<dbReference type="CDD" id="cd04186">
    <property type="entry name" value="GT_2_like_c"/>
    <property type="match status" value="1"/>
</dbReference>
<dbReference type="EMBL" id="AP018449">
    <property type="protein sequence ID" value="BBB90719.1"/>
    <property type="molecule type" value="Genomic_DNA"/>
</dbReference>
<comment type="pathway">
    <text evidence="1">Cell wall biogenesis; cell wall polysaccharide biosynthesis.</text>
</comment>
<reference evidence="6 7" key="1">
    <citation type="journal article" date="2018" name="Int. J. Syst. Evol. Microbiol.">
        <title>Methylomusa anaerophila gen. nov., sp. nov., an anaerobic methanol-utilizing bacterium isolated from a microbial fuel cell.</title>
        <authorList>
            <person name="Amano N."/>
            <person name="Yamamuro A."/>
            <person name="Miyahara M."/>
            <person name="Kouzuma A."/>
            <person name="Abe T."/>
            <person name="Watanabe K."/>
        </authorList>
    </citation>
    <scope>NUCLEOTIDE SEQUENCE [LARGE SCALE GENOMIC DNA]</scope>
    <source>
        <strain evidence="6 7">MMFC1</strain>
    </source>
</reference>
<keyword evidence="3" id="KW-0328">Glycosyltransferase</keyword>
<dbReference type="GO" id="GO:0016757">
    <property type="term" value="F:glycosyltransferase activity"/>
    <property type="evidence" value="ECO:0007669"/>
    <property type="project" value="UniProtKB-KW"/>
</dbReference>
<dbReference type="SUPFAM" id="SSF53448">
    <property type="entry name" value="Nucleotide-diphospho-sugar transferases"/>
    <property type="match status" value="1"/>
</dbReference>
<evidence type="ECO:0000256" key="1">
    <source>
        <dbReference type="ARBA" id="ARBA00004776"/>
    </source>
</evidence>
<evidence type="ECO:0000313" key="7">
    <source>
        <dbReference type="Proteomes" id="UP000276437"/>
    </source>
</evidence>
<dbReference type="Proteomes" id="UP000276437">
    <property type="component" value="Chromosome"/>
</dbReference>
<dbReference type="Pfam" id="PF00535">
    <property type="entry name" value="Glycos_transf_2"/>
    <property type="match status" value="1"/>
</dbReference>
<name>A0A348AI21_9FIRM</name>
<evidence type="ECO:0000259" key="5">
    <source>
        <dbReference type="Pfam" id="PF00535"/>
    </source>
</evidence>
<dbReference type="InterPro" id="IPR029044">
    <property type="entry name" value="Nucleotide-diphossugar_trans"/>
</dbReference>
<keyword evidence="4 6" id="KW-0808">Transferase</keyword>
<dbReference type="PANTHER" id="PTHR43179:SF12">
    <property type="entry name" value="GALACTOFURANOSYLTRANSFERASE GLFT2"/>
    <property type="match status" value="1"/>
</dbReference>